<keyword evidence="2" id="KW-0456">Lyase</keyword>
<gene>
    <name evidence="2" type="ORF">EDF62_2091</name>
</gene>
<name>A0A4R6RYP4_9MICO</name>
<feature type="domain" description="VOC" evidence="1">
    <location>
        <begin position="7"/>
        <end position="139"/>
    </location>
</feature>
<sequence>MALQLKRMDNMDILTNDVPRLVDFYHGTLGLPFFLPYEASDLPEEQWAGIDFGNVVLYIFHTTAAGSVFRRSSVNLEDPVGLDSFAFEVADLDEAIAALDGKVDWVHDDVTPWHHPSGVWYRYRPFYDPDGNMIYVTEPHTAQALRDA</sequence>
<dbReference type="Gene3D" id="3.10.180.10">
    <property type="entry name" value="2,3-Dihydroxybiphenyl 1,2-Dioxygenase, domain 1"/>
    <property type="match status" value="1"/>
</dbReference>
<dbReference type="RefSeq" id="WP_133616960.1">
    <property type="nucleotide sequence ID" value="NZ_CP080492.1"/>
</dbReference>
<dbReference type="AlphaFoldDB" id="A0A4R6RYP4"/>
<dbReference type="InterPro" id="IPR029068">
    <property type="entry name" value="Glyas_Bleomycin-R_OHBP_Dase"/>
</dbReference>
<proteinExistence type="predicted"/>
<dbReference type="EMBL" id="SNYA01000005">
    <property type="protein sequence ID" value="TDP91475.1"/>
    <property type="molecule type" value="Genomic_DNA"/>
</dbReference>
<evidence type="ECO:0000313" key="2">
    <source>
        <dbReference type="EMBL" id="TDP91475.1"/>
    </source>
</evidence>
<dbReference type="Pfam" id="PF00903">
    <property type="entry name" value="Glyoxalase"/>
    <property type="match status" value="1"/>
</dbReference>
<dbReference type="InterPro" id="IPR004360">
    <property type="entry name" value="Glyas_Fos-R_dOase_dom"/>
</dbReference>
<dbReference type="GO" id="GO:0016829">
    <property type="term" value="F:lyase activity"/>
    <property type="evidence" value="ECO:0007669"/>
    <property type="project" value="UniProtKB-KW"/>
</dbReference>
<dbReference type="InterPro" id="IPR037523">
    <property type="entry name" value="VOC_core"/>
</dbReference>
<dbReference type="OrthoDB" id="9798201at2"/>
<protein>
    <submittedName>
        <fullName evidence="2">Putative enzyme related to lactoylglutathione lyase</fullName>
    </submittedName>
</protein>
<dbReference type="Proteomes" id="UP000295601">
    <property type="component" value="Unassembled WGS sequence"/>
</dbReference>
<dbReference type="PROSITE" id="PS51819">
    <property type="entry name" value="VOC"/>
    <property type="match status" value="1"/>
</dbReference>
<evidence type="ECO:0000259" key="1">
    <source>
        <dbReference type="PROSITE" id="PS51819"/>
    </source>
</evidence>
<evidence type="ECO:0000313" key="3">
    <source>
        <dbReference type="Proteomes" id="UP000295601"/>
    </source>
</evidence>
<dbReference type="CDD" id="cd06587">
    <property type="entry name" value="VOC"/>
    <property type="match status" value="1"/>
</dbReference>
<accession>A0A4R6RYP4</accession>
<dbReference type="SUPFAM" id="SSF54593">
    <property type="entry name" value="Glyoxalase/Bleomycin resistance protein/Dihydroxybiphenyl dioxygenase"/>
    <property type="match status" value="1"/>
</dbReference>
<organism evidence="2 3">
    <name type="scientific">Leucobacter luti</name>
    <dbReference type="NCBI Taxonomy" id="340320"/>
    <lineage>
        <taxon>Bacteria</taxon>
        <taxon>Bacillati</taxon>
        <taxon>Actinomycetota</taxon>
        <taxon>Actinomycetes</taxon>
        <taxon>Micrococcales</taxon>
        <taxon>Microbacteriaceae</taxon>
        <taxon>Leucobacter</taxon>
    </lineage>
</organism>
<reference evidence="2 3" key="1">
    <citation type="submission" date="2019-03" db="EMBL/GenBank/DDBJ databases">
        <title>Genomic analyses of the natural microbiome of Caenorhabditis elegans.</title>
        <authorList>
            <person name="Samuel B."/>
        </authorList>
    </citation>
    <scope>NUCLEOTIDE SEQUENCE [LARGE SCALE GENOMIC DNA]</scope>
    <source>
        <strain evidence="2 3">JUb18</strain>
    </source>
</reference>
<keyword evidence="3" id="KW-1185">Reference proteome</keyword>
<comment type="caution">
    <text evidence="2">The sequence shown here is derived from an EMBL/GenBank/DDBJ whole genome shotgun (WGS) entry which is preliminary data.</text>
</comment>